<feature type="transmembrane region" description="Helical" evidence="6">
    <location>
        <begin position="401"/>
        <end position="423"/>
    </location>
</feature>
<feature type="transmembrane region" description="Helical" evidence="6">
    <location>
        <begin position="444"/>
        <end position="467"/>
    </location>
</feature>
<evidence type="ECO:0000256" key="6">
    <source>
        <dbReference type="SAM" id="Phobius"/>
    </source>
</evidence>
<gene>
    <name evidence="9" type="ORF">SAMN05661044_03250</name>
</gene>
<dbReference type="EMBL" id="FOAF01000003">
    <property type="protein sequence ID" value="SEL72534.1"/>
    <property type="molecule type" value="Genomic_DNA"/>
</dbReference>
<feature type="transmembrane region" description="Helical" evidence="6">
    <location>
        <begin position="356"/>
        <end position="381"/>
    </location>
</feature>
<dbReference type="InterPro" id="IPR003838">
    <property type="entry name" value="ABC3_permease_C"/>
</dbReference>
<feature type="domain" description="MacB-like periplasmic core" evidence="8">
    <location>
        <begin position="543"/>
        <end position="660"/>
    </location>
</feature>
<dbReference type="InterPro" id="IPR050250">
    <property type="entry name" value="Macrolide_Exporter_MacB"/>
</dbReference>
<keyword evidence="3 6" id="KW-0812">Transmembrane</keyword>
<keyword evidence="4 6" id="KW-1133">Transmembrane helix</keyword>
<dbReference type="OrthoDB" id="1451596at2"/>
<evidence type="ECO:0000256" key="3">
    <source>
        <dbReference type="ARBA" id="ARBA00022692"/>
    </source>
</evidence>
<evidence type="ECO:0000256" key="1">
    <source>
        <dbReference type="ARBA" id="ARBA00004651"/>
    </source>
</evidence>
<feature type="domain" description="ABC3 transporter permease C-terminal" evidence="7">
    <location>
        <begin position="703"/>
        <end position="816"/>
    </location>
</feature>
<dbReference type="GO" id="GO:0022857">
    <property type="term" value="F:transmembrane transporter activity"/>
    <property type="evidence" value="ECO:0007669"/>
    <property type="project" value="TreeGrafter"/>
</dbReference>
<name>A0A1H7SLD2_OLID1</name>
<feature type="domain" description="ABC3 transporter permease C-terminal" evidence="7">
    <location>
        <begin position="311"/>
        <end position="426"/>
    </location>
</feature>
<keyword evidence="2" id="KW-1003">Cell membrane</keyword>
<organism evidence="9 10">
    <name type="scientific">Olivibacter domesticus</name>
    <name type="common">Pseudosphingobacterium domesticum</name>
    <dbReference type="NCBI Taxonomy" id="407022"/>
    <lineage>
        <taxon>Bacteria</taxon>
        <taxon>Pseudomonadati</taxon>
        <taxon>Bacteroidota</taxon>
        <taxon>Sphingobacteriia</taxon>
        <taxon>Sphingobacteriales</taxon>
        <taxon>Sphingobacteriaceae</taxon>
        <taxon>Olivibacter</taxon>
    </lineage>
</organism>
<dbReference type="Pfam" id="PF02687">
    <property type="entry name" value="FtsX"/>
    <property type="match status" value="2"/>
</dbReference>
<evidence type="ECO:0000259" key="7">
    <source>
        <dbReference type="Pfam" id="PF02687"/>
    </source>
</evidence>
<dbReference type="PANTHER" id="PTHR30572:SF18">
    <property type="entry name" value="ABC-TYPE MACROLIDE FAMILY EXPORT SYSTEM PERMEASE COMPONENT 2"/>
    <property type="match status" value="1"/>
</dbReference>
<dbReference type="RefSeq" id="WP_093326387.1">
    <property type="nucleotide sequence ID" value="NZ_FOAF01000003.1"/>
</dbReference>
<keyword evidence="5 6" id="KW-0472">Membrane</keyword>
<comment type="subcellular location">
    <subcellularLocation>
        <location evidence="1">Cell membrane</location>
        <topology evidence="1">Multi-pass membrane protein</topology>
    </subcellularLocation>
</comment>
<feature type="transmembrane region" description="Helical" evidence="6">
    <location>
        <begin position="21"/>
        <end position="41"/>
    </location>
</feature>
<dbReference type="Proteomes" id="UP000199421">
    <property type="component" value="Unassembled WGS sequence"/>
</dbReference>
<accession>A0A1H7SLD2</accession>
<sequence length="823" mass="92393">MIKNYFKIAWRNAIRNKTQSLINLLGLTIGLTCVVLIALFIRSELQYDRQFSDADRIFRVNMNGKMGEEAFYAGYTPPPAGKALMDNFPEIESYTRIYRSGAKVIRASTTSAQQKIFTENQILSVDSNFLQLLDYPLSQGDRNSCLINSHSIVISNTMAQKYFGKNNPIGKTLEIEGDNNPYLITAVVAENKTPTSLRFDFLIPISNEKDVTYFDWSWVWLNVATYVKFSPHVAHDIAAIQRLESKFPAMMKQQAASAFDRIGQPYDEFLKKGGKWDLHLQALKDIHLHSASIISTVTDQGNIKYVYFFSIIAFFILLLACVNFMNLSTANASRRSKEIGVRKVVGSTKKQLTKQFYIEAFLLSVIACILSIALVYLIIPYFNQLANKTITFSSLWADGNWIYLLLVVLLCTLLAGSYPAFYLSSLAPISILKGTKSPLKHQGIRSGLIVFQFTVSTALAICSLIVYQQLRYTQVHDLGLDKENVLILPNSKRLGNSEESFKEELKKSSHVINASISTSIPGRGAFGDFYVPLSSNGDQPIAKDITLSSYLTDEDFIKTLDIQLLQGRGFEAAFDNSRAVLINETAAKRMGYKNPMGKFIKYPGGNAAESYQIVGIMKDFNTESLHSPIMPFALFHKSSNSYDIPPSFLVVRVKPGDLVPVLKEMEQLWKAFSPNTPFEYSFLRDDLAMQYESDQRTGKIIGIFSILSVVIACIGLLGLVIFATQQRIKEIGIRKVLGASVMDIMQLLSKNFIKLLLIAFLIAAPIAWWVMTRWLEDFAYKITIQWWMFVLAGISALLIALVTISFQAVKAATTNPVDSLRDE</sequence>
<proteinExistence type="predicted"/>
<dbReference type="Pfam" id="PF12704">
    <property type="entry name" value="MacB_PCD"/>
    <property type="match status" value="2"/>
</dbReference>
<evidence type="ECO:0000256" key="2">
    <source>
        <dbReference type="ARBA" id="ARBA00022475"/>
    </source>
</evidence>
<feature type="transmembrane region" description="Helical" evidence="6">
    <location>
        <begin position="784"/>
        <end position="806"/>
    </location>
</feature>
<dbReference type="PANTHER" id="PTHR30572">
    <property type="entry name" value="MEMBRANE COMPONENT OF TRANSPORTER-RELATED"/>
    <property type="match status" value="1"/>
</dbReference>
<evidence type="ECO:0000313" key="9">
    <source>
        <dbReference type="EMBL" id="SEL72534.1"/>
    </source>
</evidence>
<dbReference type="AlphaFoldDB" id="A0A1H7SLD2"/>
<evidence type="ECO:0000313" key="10">
    <source>
        <dbReference type="Proteomes" id="UP000199421"/>
    </source>
</evidence>
<feature type="transmembrane region" description="Helical" evidence="6">
    <location>
        <begin position="700"/>
        <end position="724"/>
    </location>
</feature>
<evidence type="ECO:0000256" key="5">
    <source>
        <dbReference type="ARBA" id="ARBA00023136"/>
    </source>
</evidence>
<keyword evidence="10" id="KW-1185">Reference proteome</keyword>
<evidence type="ECO:0000256" key="4">
    <source>
        <dbReference type="ARBA" id="ARBA00022989"/>
    </source>
</evidence>
<dbReference type="STRING" id="407022.SAMN05661044_03250"/>
<dbReference type="GO" id="GO:0005886">
    <property type="term" value="C:plasma membrane"/>
    <property type="evidence" value="ECO:0007669"/>
    <property type="project" value="UniProtKB-SubCell"/>
</dbReference>
<evidence type="ECO:0000259" key="8">
    <source>
        <dbReference type="Pfam" id="PF12704"/>
    </source>
</evidence>
<dbReference type="InterPro" id="IPR025857">
    <property type="entry name" value="MacB_PCD"/>
</dbReference>
<feature type="domain" description="MacB-like periplasmic core" evidence="8">
    <location>
        <begin position="20"/>
        <end position="232"/>
    </location>
</feature>
<feature type="transmembrane region" description="Helical" evidence="6">
    <location>
        <begin position="752"/>
        <end position="772"/>
    </location>
</feature>
<reference evidence="10" key="1">
    <citation type="submission" date="2016-10" db="EMBL/GenBank/DDBJ databases">
        <authorList>
            <person name="Varghese N."/>
            <person name="Submissions S."/>
        </authorList>
    </citation>
    <scope>NUCLEOTIDE SEQUENCE [LARGE SCALE GENOMIC DNA]</scope>
    <source>
        <strain evidence="10">DSM 18733</strain>
    </source>
</reference>
<feature type="transmembrane region" description="Helical" evidence="6">
    <location>
        <begin position="305"/>
        <end position="327"/>
    </location>
</feature>
<protein>
    <submittedName>
        <fullName evidence="9">Putative ABC transport system permease protein</fullName>
    </submittedName>
</protein>